<dbReference type="SUPFAM" id="SSF47576">
    <property type="entry name" value="Calponin-homology domain, CH-domain"/>
    <property type="match status" value="1"/>
</dbReference>
<feature type="domain" description="C2 NT-type" evidence="3">
    <location>
        <begin position="40"/>
        <end position="193"/>
    </location>
</feature>
<proteinExistence type="predicted"/>
<dbReference type="PANTHER" id="PTHR23167:SF46">
    <property type="entry name" value="EPS15 HOMOLOGY DOMAIN CONTAINING PROTEIN-BINDING PROTEIN 1, ISOFORM F"/>
    <property type="match status" value="1"/>
</dbReference>
<dbReference type="InterPro" id="IPR001715">
    <property type="entry name" value="CH_dom"/>
</dbReference>
<reference evidence="5" key="1">
    <citation type="submission" date="2016-11" db="UniProtKB">
        <authorList>
            <consortium name="WormBaseParasite"/>
        </authorList>
    </citation>
    <scope>IDENTIFICATION</scope>
</reference>
<dbReference type="SMART" id="SM00033">
    <property type="entry name" value="CH"/>
    <property type="match status" value="1"/>
</dbReference>
<dbReference type="InterPro" id="IPR022735">
    <property type="entry name" value="bMERB_dom"/>
</dbReference>
<dbReference type="PROSITE" id="PS51840">
    <property type="entry name" value="C2_NT"/>
    <property type="match status" value="1"/>
</dbReference>
<evidence type="ECO:0000259" key="3">
    <source>
        <dbReference type="PROSITE" id="PS51840"/>
    </source>
</evidence>
<dbReference type="Pfam" id="PF00307">
    <property type="entry name" value="CH"/>
    <property type="match status" value="1"/>
</dbReference>
<dbReference type="SMART" id="SM01203">
    <property type="entry name" value="DUF3585"/>
    <property type="match status" value="1"/>
</dbReference>
<dbReference type="InterPro" id="IPR050540">
    <property type="entry name" value="F-actin_Monoox_Mical"/>
</dbReference>
<protein>
    <submittedName>
        <fullName evidence="5">EH domain binding protein 1</fullName>
    </submittedName>
</protein>
<evidence type="ECO:0000313" key="5">
    <source>
        <dbReference type="WBParaSite" id="Hba_19264"/>
    </source>
</evidence>
<organism evidence="4 5">
    <name type="scientific">Heterorhabditis bacteriophora</name>
    <name type="common">Entomopathogenic nematode worm</name>
    <dbReference type="NCBI Taxonomy" id="37862"/>
    <lineage>
        <taxon>Eukaryota</taxon>
        <taxon>Metazoa</taxon>
        <taxon>Ecdysozoa</taxon>
        <taxon>Nematoda</taxon>
        <taxon>Chromadorea</taxon>
        <taxon>Rhabditida</taxon>
        <taxon>Rhabditina</taxon>
        <taxon>Rhabditomorpha</taxon>
        <taxon>Strongyloidea</taxon>
        <taxon>Heterorhabditidae</taxon>
        <taxon>Heterorhabditis</taxon>
    </lineage>
</organism>
<name>A0A1I7XNE9_HETBA</name>
<dbReference type="AlphaFoldDB" id="A0A1I7XNE9"/>
<dbReference type="PANTHER" id="PTHR23167">
    <property type="entry name" value="CALPONIN HOMOLOGY DOMAIN-CONTAINING PROTEIN DDB_G0272472-RELATED"/>
    <property type="match status" value="1"/>
</dbReference>
<dbReference type="Gene3D" id="1.10.418.10">
    <property type="entry name" value="Calponin-like domain"/>
    <property type="match status" value="1"/>
</dbReference>
<dbReference type="InterPro" id="IPR019448">
    <property type="entry name" value="NT-C2"/>
</dbReference>
<dbReference type="Pfam" id="PF10358">
    <property type="entry name" value="NT-C2"/>
    <property type="match status" value="1"/>
</dbReference>
<evidence type="ECO:0000313" key="4">
    <source>
        <dbReference type="Proteomes" id="UP000095283"/>
    </source>
</evidence>
<dbReference type="PROSITE" id="PS50021">
    <property type="entry name" value="CH"/>
    <property type="match status" value="1"/>
</dbReference>
<dbReference type="WBParaSite" id="Hba_19264">
    <property type="protein sequence ID" value="Hba_19264"/>
    <property type="gene ID" value="Hba_19264"/>
</dbReference>
<sequence length="859" mass="99147">MLLNFNKVLEIMENAWFYCISMSLFKFSKEVHMASMLRRIRRSNKNAAKYRFTATLQELLLVGDEKWQPETVVVSFMHRRRKLSSKERRWEPSFSNPEQSVIVWPEQAPDHINILTTLYRNPNDDQYEDKEWTIVIEEVRPKGRRKPIAAVPLNMRLFILDLPDQKSQLKLKLRPLTSHLKQCSLVLLLTSLLVKEGFHDDMSQASSISLMDKRSREQSVNDIANINDLDDQGSSIRPHWRLSSEEKQHSSLNRDVQENIAKLPTEAFYQVDEMSRPVLVPNPQVIATQAVSYRTLSRTHSPRVPVRDRLPDRVEGESLLAWTQRITSGYHGVKVTDFTKSWRSGLALCALLHSYRPDLAGDYDQLDFSETMNGRKANVKKGLAIARAVGISDIPDENDILTPDSKTIKILVERLRRVLEGVSDIKTPTSSSDHRISQLYHISETEKKVIDEINKIKEQREAGAAVDYTSVKLSKSLFHLCNCLSLSFSVYRMLIIQYVMKIPIYLTHLNKSQSYIQLFYTYSSFRDHDISVTMVTPVLPNVRASGRCTSPSKKEELRRKARQMLENPSAMVVASQSTDDEKRRREARRLIDEAVTDGSTYQLVSELVRPSVSIHTFRKCDPSPILQRKRYEPDTPLIPPMGRPTQVMNDQLKQRVTGGLVSNSTLNRVMRFGSMRSQELKDTMSQLAKQYRIHDISGSQSSINATPTRKVVSQWEIRETEQSSSEEQTLLETYMKLTNEKNSLVGKQEYFNIIENIRETSRHIIELNAQLDDITKNTPEDYYKTADEKDRTDQLMDAYMAAIQKKDELIQKLFATEEQLQEDEERLNTLTLERASNFVRGNEEPLTASKRILKTWLRI</sequence>
<dbReference type="InterPro" id="IPR036872">
    <property type="entry name" value="CH_dom_sf"/>
</dbReference>
<feature type="coiled-coil region" evidence="1">
    <location>
        <begin position="806"/>
        <end position="833"/>
    </location>
</feature>
<accession>A0A1I7XNE9</accession>
<evidence type="ECO:0000259" key="2">
    <source>
        <dbReference type="PROSITE" id="PS50021"/>
    </source>
</evidence>
<evidence type="ECO:0000256" key="1">
    <source>
        <dbReference type="SAM" id="Coils"/>
    </source>
</evidence>
<keyword evidence="4" id="KW-1185">Reference proteome</keyword>
<dbReference type="Pfam" id="PF12130">
    <property type="entry name" value="bMERB_dom"/>
    <property type="match status" value="1"/>
</dbReference>
<feature type="domain" description="Calponin-homology (CH)" evidence="2">
    <location>
        <begin position="313"/>
        <end position="420"/>
    </location>
</feature>
<keyword evidence="1" id="KW-0175">Coiled coil</keyword>
<dbReference type="Proteomes" id="UP000095283">
    <property type="component" value="Unplaced"/>
</dbReference>